<sequence>MTTATISRTDIVALSTYRQGRDEYIKKMIDYKRPRRIKLSDGITLLFENRNTVLFQIQELINSEDLEDPKEVQEYIDIYSPMIPAPQELSGTLFIEVDDQDRLQKMLTALKGIEHHLYLIVGDEKLQAVFEEEHDDREFTTSVHYLKFPLTDTAAAYLTNGSFEHEQVRVLLDHPALVSEVPLSADTVAALAKDLETHK</sequence>
<keyword evidence="2" id="KW-1185">Reference proteome</keyword>
<proteinExistence type="predicted"/>
<gene>
    <name evidence="1" type="ORF">OS242_13850</name>
</gene>
<dbReference type="Proteomes" id="UP001208017">
    <property type="component" value="Unassembled WGS sequence"/>
</dbReference>
<dbReference type="InterPro" id="IPR021890">
    <property type="entry name" value="DUF3501"/>
</dbReference>
<organism evidence="1 2">
    <name type="scientific">Tumebacillus lacus</name>
    <dbReference type="NCBI Taxonomy" id="2995335"/>
    <lineage>
        <taxon>Bacteria</taxon>
        <taxon>Bacillati</taxon>
        <taxon>Bacillota</taxon>
        <taxon>Bacilli</taxon>
        <taxon>Bacillales</taxon>
        <taxon>Alicyclobacillaceae</taxon>
        <taxon>Tumebacillus</taxon>
    </lineage>
</organism>
<reference evidence="1 2" key="1">
    <citation type="submission" date="2022-11" db="EMBL/GenBank/DDBJ databases">
        <title>Study of microbial diversity in lake waters.</title>
        <authorList>
            <person name="Zhang J."/>
        </authorList>
    </citation>
    <scope>NUCLEOTIDE SEQUENCE [LARGE SCALE GENOMIC DNA]</scope>
    <source>
        <strain evidence="1 2">DT12</strain>
    </source>
</reference>
<accession>A0ABT3X291</accession>
<evidence type="ECO:0000313" key="1">
    <source>
        <dbReference type="EMBL" id="MCX7571029.1"/>
    </source>
</evidence>
<protein>
    <submittedName>
        <fullName evidence="1">DUF3501 family protein</fullName>
    </submittedName>
</protein>
<dbReference type="EMBL" id="JAPMLT010000008">
    <property type="protein sequence ID" value="MCX7571029.1"/>
    <property type="molecule type" value="Genomic_DNA"/>
</dbReference>
<dbReference type="RefSeq" id="WP_267152277.1">
    <property type="nucleotide sequence ID" value="NZ_JAPMLT010000008.1"/>
</dbReference>
<comment type="caution">
    <text evidence="1">The sequence shown here is derived from an EMBL/GenBank/DDBJ whole genome shotgun (WGS) entry which is preliminary data.</text>
</comment>
<evidence type="ECO:0000313" key="2">
    <source>
        <dbReference type="Proteomes" id="UP001208017"/>
    </source>
</evidence>
<dbReference type="Pfam" id="PF12007">
    <property type="entry name" value="DUF3501"/>
    <property type="match status" value="1"/>
</dbReference>
<name>A0ABT3X291_9BACL</name>